<dbReference type="CDD" id="cd17319">
    <property type="entry name" value="MFS_ExuT_GudP_like"/>
    <property type="match status" value="1"/>
</dbReference>
<evidence type="ECO:0000256" key="3">
    <source>
        <dbReference type="ARBA" id="ARBA00022692"/>
    </source>
</evidence>
<evidence type="ECO:0000256" key="1">
    <source>
        <dbReference type="ARBA" id="ARBA00004141"/>
    </source>
</evidence>
<keyword evidence="9" id="KW-1185">Reference proteome</keyword>
<dbReference type="FunFam" id="1.20.1250.20:FF:000018">
    <property type="entry name" value="MFS transporter permease"/>
    <property type="match status" value="1"/>
</dbReference>
<feature type="transmembrane region" description="Helical" evidence="6">
    <location>
        <begin position="283"/>
        <end position="303"/>
    </location>
</feature>
<dbReference type="RefSeq" id="WP_150626830.1">
    <property type="nucleotide sequence ID" value="NZ_CABPSQ010000009.1"/>
</dbReference>
<protein>
    <submittedName>
        <fullName evidence="8">MFS transporter</fullName>
    </submittedName>
</protein>
<gene>
    <name evidence="8" type="ORF">PCA31118_04034</name>
</gene>
<feature type="transmembrane region" description="Helical" evidence="6">
    <location>
        <begin position="372"/>
        <end position="394"/>
    </location>
</feature>
<evidence type="ECO:0000256" key="2">
    <source>
        <dbReference type="ARBA" id="ARBA00022448"/>
    </source>
</evidence>
<dbReference type="InterPro" id="IPR036259">
    <property type="entry name" value="MFS_trans_sf"/>
</dbReference>
<keyword evidence="2" id="KW-0813">Transport</keyword>
<feature type="transmembrane region" description="Helical" evidence="6">
    <location>
        <begin position="56"/>
        <end position="76"/>
    </location>
</feature>
<feature type="domain" description="Major facilitator superfamily (MFS) profile" evidence="7">
    <location>
        <begin position="22"/>
        <end position="429"/>
    </location>
</feature>
<dbReference type="AlphaFoldDB" id="A0A5E5AFW6"/>
<evidence type="ECO:0000259" key="7">
    <source>
        <dbReference type="PROSITE" id="PS50850"/>
    </source>
</evidence>
<evidence type="ECO:0000256" key="4">
    <source>
        <dbReference type="ARBA" id="ARBA00022989"/>
    </source>
</evidence>
<dbReference type="PANTHER" id="PTHR43791">
    <property type="entry name" value="PERMEASE-RELATED"/>
    <property type="match status" value="1"/>
</dbReference>
<feature type="transmembrane region" description="Helical" evidence="6">
    <location>
        <begin position="247"/>
        <end position="268"/>
    </location>
</feature>
<evidence type="ECO:0000313" key="9">
    <source>
        <dbReference type="Proteomes" id="UP000414136"/>
    </source>
</evidence>
<dbReference type="Proteomes" id="UP000414136">
    <property type="component" value="Unassembled WGS sequence"/>
</dbReference>
<keyword evidence="5 6" id="KW-0472">Membrane</keyword>
<dbReference type="GO" id="GO:0016020">
    <property type="term" value="C:membrane"/>
    <property type="evidence" value="ECO:0007669"/>
    <property type="project" value="UniProtKB-SubCell"/>
</dbReference>
<feature type="transmembrane region" description="Helical" evidence="6">
    <location>
        <begin position="181"/>
        <end position="203"/>
    </location>
</feature>
<feature type="transmembrane region" description="Helical" evidence="6">
    <location>
        <begin position="339"/>
        <end position="360"/>
    </location>
</feature>
<dbReference type="InterPro" id="IPR011701">
    <property type="entry name" value="MFS"/>
</dbReference>
<keyword evidence="4 6" id="KW-1133">Transmembrane helix</keyword>
<dbReference type="GO" id="GO:0022857">
    <property type="term" value="F:transmembrane transporter activity"/>
    <property type="evidence" value="ECO:0007669"/>
    <property type="project" value="InterPro"/>
</dbReference>
<dbReference type="Gene3D" id="1.20.1250.20">
    <property type="entry name" value="MFS general substrate transporter like domains"/>
    <property type="match status" value="2"/>
</dbReference>
<feature type="transmembrane region" description="Helical" evidence="6">
    <location>
        <begin position="148"/>
        <end position="169"/>
    </location>
</feature>
<comment type="subcellular location">
    <subcellularLocation>
        <location evidence="1">Membrane</location>
        <topology evidence="1">Multi-pass membrane protein</topology>
    </subcellularLocation>
</comment>
<feature type="transmembrane region" description="Helical" evidence="6">
    <location>
        <begin position="112"/>
        <end position="136"/>
    </location>
</feature>
<evidence type="ECO:0000313" key="8">
    <source>
        <dbReference type="EMBL" id="VVE71977.1"/>
    </source>
</evidence>
<organism evidence="8 9">
    <name type="scientific">Pandoraea captiosa</name>
    <dbReference type="NCBI Taxonomy" id="2508302"/>
    <lineage>
        <taxon>Bacteria</taxon>
        <taxon>Pseudomonadati</taxon>
        <taxon>Pseudomonadota</taxon>
        <taxon>Betaproteobacteria</taxon>
        <taxon>Burkholderiales</taxon>
        <taxon>Burkholderiaceae</taxon>
        <taxon>Pandoraea</taxon>
    </lineage>
</organism>
<dbReference type="InterPro" id="IPR020846">
    <property type="entry name" value="MFS_dom"/>
</dbReference>
<dbReference type="SUPFAM" id="SSF103473">
    <property type="entry name" value="MFS general substrate transporter"/>
    <property type="match status" value="1"/>
</dbReference>
<sequence>MTTSLIDDSNQDGLYRKISLRLLPFLTLCYMFAFLDRINVGFAKLQMQSSLGLSDAAYGFGAGIFFIGYVLFEIPSNLLLPRIGARRTMARIMVLWGLTSAAMMFVRDPISFYVLRFLLGMFEAGFAPGMILYLTYWYPGERMGKTMAIVMAAGPIGGLIGGPVSTIAMTMFEGVHGLAGWQWMFVVEGLPCVLLGVVAWFWLTDKPEDANWLSAEEKAILPSTTPGVAGHGKTFRGLLRAIADPRVLGLAVSNFCVICGIYAVSFWLPSILKAAGLSDTRAIGWWSSLPYIAALVAMYALSLSSDLRGERRRHFALTSLVGAIALLAANRYASWFAMALPAITVATASMWAAYTVLWAIPGEYMAADVAPGGIALVNVLGVLGGFLSPVLIGWITSTTGRLESGLLPMVGLMVLGACVMLLNRFPKLPRRLRT</sequence>
<feature type="transmembrane region" description="Helical" evidence="6">
    <location>
        <begin position="406"/>
        <end position="425"/>
    </location>
</feature>
<dbReference type="PROSITE" id="PS50850">
    <property type="entry name" value="MFS"/>
    <property type="match status" value="1"/>
</dbReference>
<dbReference type="PANTHER" id="PTHR43791:SF36">
    <property type="entry name" value="TRANSPORTER, PUTATIVE (AFU_ORTHOLOGUE AFUA_6G08340)-RELATED"/>
    <property type="match status" value="1"/>
</dbReference>
<feature type="transmembrane region" description="Helical" evidence="6">
    <location>
        <begin position="315"/>
        <end position="333"/>
    </location>
</feature>
<keyword evidence="3 6" id="KW-0812">Transmembrane</keyword>
<evidence type="ECO:0000256" key="6">
    <source>
        <dbReference type="SAM" id="Phobius"/>
    </source>
</evidence>
<feature type="transmembrane region" description="Helical" evidence="6">
    <location>
        <begin position="88"/>
        <end position="106"/>
    </location>
</feature>
<dbReference type="EMBL" id="CABPSQ010000009">
    <property type="protein sequence ID" value="VVE71977.1"/>
    <property type="molecule type" value="Genomic_DNA"/>
</dbReference>
<proteinExistence type="predicted"/>
<evidence type="ECO:0000256" key="5">
    <source>
        <dbReference type="ARBA" id="ARBA00023136"/>
    </source>
</evidence>
<dbReference type="Pfam" id="PF07690">
    <property type="entry name" value="MFS_1"/>
    <property type="match status" value="1"/>
</dbReference>
<reference evidence="8 9" key="1">
    <citation type="submission" date="2019-08" db="EMBL/GenBank/DDBJ databases">
        <authorList>
            <person name="Peeters C."/>
        </authorList>
    </citation>
    <scope>NUCLEOTIDE SEQUENCE [LARGE SCALE GENOMIC DNA]</scope>
    <source>
        <strain evidence="8 9">LMG 31118</strain>
    </source>
</reference>
<feature type="transmembrane region" description="Helical" evidence="6">
    <location>
        <begin position="18"/>
        <end position="36"/>
    </location>
</feature>
<accession>A0A5E5AFW6</accession>
<name>A0A5E5AFW6_9BURK</name>
<dbReference type="OrthoDB" id="5441967at2"/>